<dbReference type="PANTHER" id="PTHR12233">
    <property type="entry name" value="VACUOLAR PROTEIN SORTING 26 RELATED"/>
    <property type="match status" value="1"/>
</dbReference>
<dbReference type="FunFam" id="2.60.40.640:FF:000009">
    <property type="entry name" value="Down syndrome critical region protein 3"/>
    <property type="match status" value="1"/>
</dbReference>
<protein>
    <recommendedName>
        <fullName evidence="4">Vacuolar protein sorting-associated protein 26C</fullName>
    </recommendedName>
</protein>
<dbReference type="GO" id="GO:0005768">
    <property type="term" value="C:endosome"/>
    <property type="evidence" value="ECO:0007669"/>
    <property type="project" value="UniProtKB-SubCell"/>
</dbReference>
<keyword evidence="3" id="KW-0967">Endosome</keyword>
<dbReference type="EMBL" id="OC317950">
    <property type="protein sequence ID" value="CAD7399890.1"/>
    <property type="molecule type" value="Genomic_DNA"/>
</dbReference>
<comment type="subunit">
    <text evidence="6">Component of the commander complex that is essential for endosomal recycling of transmembrane cargos; the commander complex is composed of the CCC subcomplex and the retriever subcomplex. Component of the heterotrimeric retriever complex consisting of VPS26C, VPS29 and VPS35L; within the complex interacts with VPS35L. Interacts with SNX17 (via C-terminus); the interaction is direct and associates SNX17 with the retriever complex. Interacts with SNX31; the interaction is direct.</text>
</comment>
<dbReference type="InterPro" id="IPR014752">
    <property type="entry name" value="Arrestin-like_C"/>
</dbReference>
<accession>A0A7R9CR33</accession>
<evidence type="ECO:0000256" key="6">
    <source>
        <dbReference type="ARBA" id="ARBA00093474"/>
    </source>
</evidence>
<proteinExistence type="inferred from homology"/>
<reference evidence="7" key="1">
    <citation type="submission" date="2020-11" db="EMBL/GenBank/DDBJ databases">
        <authorList>
            <person name="Tran Van P."/>
        </authorList>
    </citation>
    <scope>NUCLEOTIDE SEQUENCE</scope>
</reference>
<gene>
    <name evidence="7" type="ORF">TCEB3V08_LOCUS5248</name>
</gene>
<sequence length="397" mass="44626">MMLSRAPRDGTESPLSCLLSAPNLASAGVQLYLHQVSQAPGPPGSEISSEYERLGRTHWRMMVVVVVVVVVRRRKIRTPFKKYLVFFKVRKQLQDDILFLLSMAKEEHGRSELCFDCMEKITGVILVSSNSDIKHEGITLAMEGTVNLQLSAKNVGIFEAFYNSVKPIQLVSYALEVASPGKIPAGKTEIPFEFPLASRPNKTLYETYHGVFVNVQYLLKCEMKRSFLAKDLIKVAEFIVEYKSQTSDKASPRPVEFSITPESLQNNRDRGHIPHFRVKGHLDSTVCCLTKPFSGELIVDHCEIPIKSVELQLVRVETCGCAEGYAKDATEIQNIQIGEGNVPCGMAIPIYMIFPRLFTCPTLFTSNFKVEFEVNIVIVFQDDHLITENFPIVLTRC</sequence>
<dbReference type="AlphaFoldDB" id="A0A7R9CR33"/>
<dbReference type="InterPro" id="IPR028934">
    <property type="entry name" value="Vps26-related"/>
</dbReference>
<evidence type="ECO:0000256" key="2">
    <source>
        <dbReference type="ARBA" id="ARBA00009100"/>
    </source>
</evidence>
<name>A0A7R9CR33_TIMCR</name>
<dbReference type="Gene3D" id="2.60.40.640">
    <property type="match status" value="2"/>
</dbReference>
<comment type="subcellular location">
    <subcellularLocation>
        <location evidence="1">Endosome</location>
    </subcellularLocation>
</comment>
<comment type="similarity">
    <text evidence="2">Belongs to the VPS26 family.</text>
</comment>
<evidence type="ECO:0000256" key="1">
    <source>
        <dbReference type="ARBA" id="ARBA00004177"/>
    </source>
</evidence>
<dbReference type="GO" id="GO:0006886">
    <property type="term" value="P:intracellular protein transport"/>
    <property type="evidence" value="ECO:0007669"/>
    <property type="project" value="InterPro"/>
</dbReference>
<dbReference type="Pfam" id="PF03643">
    <property type="entry name" value="Vps26"/>
    <property type="match status" value="1"/>
</dbReference>
<evidence type="ECO:0000256" key="5">
    <source>
        <dbReference type="ARBA" id="ARBA00093280"/>
    </source>
</evidence>
<comment type="function">
    <text evidence="5">Component of the commander complex that is essential for endosomal recycling of transmembrane cargos; the commander complex is composed of the CCC subcomplex and the retriever subcomplex. Component of the retriever complex, which is a heterotrimeric complex related to retromer cargo-selective complex (CSC) and essential for retromer-independent retrieval and recycling of numerous cargos such as integrin alpha-5/beta-1 (ITGA5:ITGB1). The recruitment of the retriever complex to the endosomal membrane involves CCC and WASH complexes. In the endosomes, drives the retriever and recycling of NxxY-motif-containing cargo proteins by coupling to SNX17, a cargo essential for the homeostatic maintenance of numerous cell surface proteins associated with processes that include cell migration, cell adhesion, nutrient supply and cell signaling.</text>
</comment>
<evidence type="ECO:0000256" key="4">
    <source>
        <dbReference type="ARBA" id="ARBA00067597"/>
    </source>
</evidence>
<evidence type="ECO:0000313" key="7">
    <source>
        <dbReference type="EMBL" id="CAD7399890.1"/>
    </source>
</evidence>
<evidence type="ECO:0000256" key="3">
    <source>
        <dbReference type="ARBA" id="ARBA00022753"/>
    </source>
</evidence>
<organism evidence="7">
    <name type="scientific">Timema cristinae</name>
    <name type="common">Walking stick</name>
    <dbReference type="NCBI Taxonomy" id="61476"/>
    <lineage>
        <taxon>Eukaryota</taxon>
        <taxon>Metazoa</taxon>
        <taxon>Ecdysozoa</taxon>
        <taxon>Arthropoda</taxon>
        <taxon>Hexapoda</taxon>
        <taxon>Insecta</taxon>
        <taxon>Pterygota</taxon>
        <taxon>Neoptera</taxon>
        <taxon>Polyneoptera</taxon>
        <taxon>Phasmatodea</taxon>
        <taxon>Timematodea</taxon>
        <taxon>Timematoidea</taxon>
        <taxon>Timematidae</taxon>
        <taxon>Timema</taxon>
    </lineage>
</organism>
<dbReference type="FunFam" id="2.60.40.640:FF:000008">
    <property type="entry name" value="Down syndrome critical region protein 3"/>
    <property type="match status" value="1"/>
</dbReference>